<dbReference type="InterPro" id="IPR003609">
    <property type="entry name" value="Pan_app"/>
</dbReference>
<dbReference type="InterPro" id="IPR011047">
    <property type="entry name" value="Quinoprotein_ADH-like_sf"/>
</dbReference>
<evidence type="ECO:0000259" key="5">
    <source>
        <dbReference type="PROSITE" id="PS51212"/>
    </source>
</evidence>
<feature type="compositionally biased region" description="Low complexity" evidence="2">
    <location>
        <begin position="1141"/>
        <end position="1164"/>
    </location>
</feature>
<keyword evidence="1" id="KW-0677">Repeat</keyword>
<evidence type="ECO:0000256" key="2">
    <source>
        <dbReference type="SAM" id="MobiDB-lite"/>
    </source>
</evidence>
<feature type="signal peptide" evidence="3">
    <location>
        <begin position="1"/>
        <end position="24"/>
    </location>
</feature>
<feature type="region of interest" description="Disordered" evidence="2">
    <location>
        <begin position="1287"/>
        <end position="1315"/>
    </location>
</feature>
<dbReference type="PROSITE" id="PS50948">
    <property type="entry name" value="PAN"/>
    <property type="match status" value="1"/>
</dbReference>
<evidence type="ECO:0000256" key="1">
    <source>
        <dbReference type="ARBA" id="ARBA00022737"/>
    </source>
</evidence>
<evidence type="ECO:0000256" key="3">
    <source>
        <dbReference type="SAM" id="SignalP"/>
    </source>
</evidence>
<dbReference type="Pfam" id="PF01822">
    <property type="entry name" value="WSC"/>
    <property type="match status" value="4"/>
</dbReference>
<feature type="chain" id="PRO_5040231331" evidence="3">
    <location>
        <begin position="25"/>
        <end position="1713"/>
    </location>
</feature>
<evidence type="ECO:0000313" key="7">
    <source>
        <dbReference type="Proteomes" id="UP001056384"/>
    </source>
</evidence>
<dbReference type="InterPro" id="IPR002889">
    <property type="entry name" value="WSC_carb-bd"/>
</dbReference>
<feature type="domain" description="Apple" evidence="4">
    <location>
        <begin position="1627"/>
        <end position="1713"/>
    </location>
</feature>
<feature type="domain" description="WSC" evidence="5">
    <location>
        <begin position="1046"/>
        <end position="1137"/>
    </location>
</feature>
<dbReference type="SUPFAM" id="SSF50998">
    <property type="entry name" value="Quinoprotein alcohol dehydrogenase-like"/>
    <property type="match status" value="1"/>
</dbReference>
<name>A0A9Q9B0Y8_9PEZI</name>
<dbReference type="EMBL" id="CP099425">
    <property type="protein sequence ID" value="USW56170.1"/>
    <property type="molecule type" value="Genomic_DNA"/>
</dbReference>
<gene>
    <name evidence="6" type="ORF">Slin15195_G094890</name>
</gene>
<feature type="domain" description="WSC" evidence="5">
    <location>
        <begin position="929"/>
        <end position="1020"/>
    </location>
</feature>
<dbReference type="InterPro" id="IPR051589">
    <property type="entry name" value="Sialate-O-sulfotransferase"/>
</dbReference>
<keyword evidence="7" id="KW-1185">Reference proteome</keyword>
<keyword evidence="3" id="KW-0732">Signal</keyword>
<sequence length="1713" mass="182413">MVRSLFSKLAVCLASFSFPHLSLGLGKTDTITWGGDNSRAGYETNHNLDPRVIASADFGNIWIAKLSGNFGGIGQEQVLSQPLVYTAGDGIQYVYVATTQNNLYKINAKTGDIVKTRNVGVPFLAADLNNCNDISPAIGVSGTGVIDPSTGLWYFTSKTYSEQFQGTTFGVGSSPGRVNGRYYFHAVSTEDLSSAPNFPRPVHGTVFRNNNRRMLIAGDQHQRPALLQVGQYIYTGWASHCIQYNYTGAVIGFDKTTGAIVEAFATQGGAEANTVPGGGIWMSGGGLAYDGAGSMFFSTGKSNGYAAQLPATGHPVQGRQPPTALEEAVVNMKLHDDGTIEPVDFFMPWEKTQLDGADKDLGTTPFQLMPSTFTCPNSKRIGMITGKSGKTYWLNVDDLGGYQLGANRLDRAIQVFQHENAVYSAAGIQPVGKYVYINVINYQTRVFQFSCDAGGNAKFTEVSKAAEKNAQALGVGHGTTTSLDGREGTGLYWTTDVDGLDLRIYDATPPQDGSTLKLIRGFNIPGPGKFAKPVFGDARAYVGARGALYAFGAPVNLPLNCSSPVAFPRTSVNSISAALSINCTANVATQVTKFAISGNPNFVTEGLPTLPLNLAAGDQFSFKARFAPKQVGSLSSDVAITTNNQAQGSASTTPVTLTGSGNSAAGLFSINPITITFNSTFGAGEVQKSAFFNNEGDSDLTVTSVLYSVVSETGPWVTPNITDKGIQVAQFTFSNVPTTIAANDRQVVGIAYNPPEAGNHVVFVKANTSGGSKLLDVFGTTGSSPGAFYEFERADGTGWDPYVEGQNFTFGNVVPGTVRNLVVRITNNGSSSASPLGLTVSKPPFGVPGFVRAANSIDLAEGTITAAGQSVNATMFCAPPERQLNTPSTRAGAGWRINTNTDQGAVILSFDCSSASPQVGPLLSNGTAKHGYIGCYEDETPGRQLSNNVFNRDNNTAESCINVCAAGGYTFSGMIFRRECWCGNALPNRRGTEADCTYRCAGDDFHACGGDGAAGNKHMISLFADSAKFDGVLESGPLTLSRQVGNYGFDGCYQEYNNVKSFNVKRQVTNVMTVEACSKFCAGSQLFGLQYASECYCGASIAGSSKQIADTSCDYTCKGNNSQFCGGSQRMQVYRLGSSGSQTTTSVSLTSTSSSSSSTTTQSTATNAPEVDGVSSRIGAYKHQGCYGEVAARALSVNSAVKARFNDDDNTNRICADFCAGSAYFGTEYGRECYCGDKLDTLSLPTDDGRCSMPCVGNKTEICGGENGLTLFKLDTSLVSSSTTTTVSTTLSSSSSSAGVESTSTTTSKQQPVSTPLVCPGSDGQTYVSNQKVWLVECGKDYPGSDIKAVSIKDNDLNACIDACAATTGCVNVALSGAACYLKKALGNPVKNGVWGARFLSNVQSSTTTTQKLTEQVEHIEHDINTIIPEFIHVLLSKFELHNLKQLHKHHSVQQFFEYFNTTKLIKQYQLKQSISDDKLSDNKLSKQQLTKHKLSNNDFKYSITNNYFTDHIKHNNPILKHLANEKPNGRALTEVYNNKTMTIEMCADEAKRRQLDYMGVEYGNECWLGSNITDGAVPLAQTRCTTICAGNSTTYCGGSQRLQMYQVNSTLVEPKKDAPRGVPLACPTADDTIFTTTNGATFRIECGWDRTGGSSSTVQAATYEACLESCSKTTGCKSVALSGKNCYLKTGTLGTQVRNDKIRGATLVTTTE</sequence>
<dbReference type="SMART" id="SM00321">
    <property type="entry name" value="WSC"/>
    <property type="match status" value="4"/>
</dbReference>
<feature type="compositionally biased region" description="Low complexity" evidence="2">
    <location>
        <begin position="1287"/>
        <end position="1308"/>
    </location>
</feature>
<dbReference type="PROSITE" id="PS51212">
    <property type="entry name" value="WSC"/>
    <property type="match status" value="4"/>
</dbReference>
<proteinExistence type="predicted"/>
<feature type="domain" description="WSC" evidence="5">
    <location>
        <begin position="1515"/>
        <end position="1609"/>
    </location>
</feature>
<reference evidence="6" key="1">
    <citation type="submission" date="2022-06" db="EMBL/GenBank/DDBJ databases">
        <title>Complete genome sequences of two strains of the flax pathogen Septoria linicola.</title>
        <authorList>
            <person name="Lapalu N."/>
            <person name="Simon A."/>
            <person name="Demenou B."/>
            <person name="Paumier D."/>
            <person name="Guillot M.-P."/>
            <person name="Gout L."/>
            <person name="Valade R."/>
        </authorList>
    </citation>
    <scope>NUCLEOTIDE SEQUENCE</scope>
    <source>
        <strain evidence="6">SE15195</strain>
    </source>
</reference>
<dbReference type="PANTHER" id="PTHR45964:SF5">
    <property type="entry name" value="WSCD FAMILY MEMBER CG9164"/>
    <property type="match status" value="1"/>
</dbReference>
<feature type="region of interest" description="Disordered" evidence="2">
    <location>
        <begin position="1141"/>
        <end position="1170"/>
    </location>
</feature>
<feature type="domain" description="WSC" evidence="5">
    <location>
        <begin position="1180"/>
        <end position="1275"/>
    </location>
</feature>
<evidence type="ECO:0000313" key="6">
    <source>
        <dbReference type="EMBL" id="USW56170.1"/>
    </source>
</evidence>
<protein>
    <submittedName>
        <fullName evidence="6">Quinoprotein alcohol dehydrogenase-like superfamily</fullName>
    </submittedName>
</protein>
<accession>A0A9Q9B0Y8</accession>
<dbReference type="Proteomes" id="UP001056384">
    <property type="component" value="Chromosome 8"/>
</dbReference>
<evidence type="ECO:0000259" key="4">
    <source>
        <dbReference type="PROSITE" id="PS50948"/>
    </source>
</evidence>
<organism evidence="6 7">
    <name type="scientific">Septoria linicola</name>
    <dbReference type="NCBI Taxonomy" id="215465"/>
    <lineage>
        <taxon>Eukaryota</taxon>
        <taxon>Fungi</taxon>
        <taxon>Dikarya</taxon>
        <taxon>Ascomycota</taxon>
        <taxon>Pezizomycotina</taxon>
        <taxon>Dothideomycetes</taxon>
        <taxon>Dothideomycetidae</taxon>
        <taxon>Mycosphaerellales</taxon>
        <taxon>Mycosphaerellaceae</taxon>
        <taxon>Septoria</taxon>
    </lineage>
</organism>
<dbReference type="PANTHER" id="PTHR45964">
    <property type="entry name" value="WSCD FAMILY MEMBER CG9164"/>
    <property type="match status" value="1"/>
</dbReference>